<dbReference type="GO" id="GO:0005813">
    <property type="term" value="C:centrosome"/>
    <property type="evidence" value="ECO:0007669"/>
    <property type="project" value="UniProtKB-SubCell"/>
</dbReference>
<evidence type="ECO:0000256" key="13">
    <source>
        <dbReference type="ARBA" id="ARBA00023242"/>
    </source>
</evidence>
<dbReference type="InterPro" id="IPR057595">
    <property type="entry name" value="TopB1_SLF1_BRCT"/>
</dbReference>
<keyword evidence="10" id="KW-0238">DNA-binding</keyword>
<dbReference type="SMART" id="SM00292">
    <property type="entry name" value="BRCT"/>
    <property type="match status" value="8"/>
</dbReference>
<evidence type="ECO:0000256" key="6">
    <source>
        <dbReference type="ARBA" id="ARBA00022490"/>
    </source>
</evidence>
<dbReference type="FunFam" id="3.40.50.10190:FF:000020">
    <property type="entry name" value="DNA topoisomerase II binding protein 1"/>
    <property type="match status" value="1"/>
</dbReference>
<dbReference type="Proteomes" id="UP000076420">
    <property type="component" value="Unassembled WGS sequence"/>
</dbReference>
<feature type="compositionally biased region" description="Polar residues" evidence="15">
    <location>
        <begin position="1111"/>
        <end position="1133"/>
    </location>
</feature>
<feature type="domain" description="BRCT" evidence="16">
    <location>
        <begin position="366"/>
        <end position="456"/>
    </location>
</feature>
<evidence type="ECO:0000313" key="18">
    <source>
        <dbReference type="Proteomes" id="UP000076420"/>
    </source>
</evidence>
<dbReference type="Pfam" id="PF12738">
    <property type="entry name" value="PTCB-BRCT"/>
    <property type="match status" value="1"/>
</dbReference>
<keyword evidence="8" id="KW-0677">Repeat</keyword>
<evidence type="ECO:0000313" key="17">
    <source>
        <dbReference type="EnsemblMetazoa" id="BGLB028017-PA"/>
    </source>
</evidence>
<keyword evidence="13" id="KW-0539">Nucleus</keyword>
<feature type="region of interest" description="Disordered" evidence="15">
    <location>
        <begin position="528"/>
        <end position="549"/>
    </location>
</feature>
<feature type="region of interest" description="Disordered" evidence="15">
    <location>
        <begin position="1111"/>
        <end position="1137"/>
    </location>
</feature>
<dbReference type="FunFam" id="3.40.50.10190:FF:000010">
    <property type="entry name" value="DNA topoisomerase II binding protein 1"/>
    <property type="match status" value="1"/>
</dbReference>
<feature type="domain" description="BRCT" evidence="16">
    <location>
        <begin position="1000"/>
        <end position="1091"/>
    </location>
</feature>
<gene>
    <name evidence="17" type="primary">106064934</name>
</gene>
<feature type="domain" description="BRCT" evidence="16">
    <location>
        <begin position="1377"/>
        <end position="1469"/>
    </location>
</feature>
<accession>A0A2C9L7N3</accession>
<dbReference type="STRING" id="6526.A0A2C9L7N3"/>
<dbReference type="OrthoDB" id="251770at2759"/>
<dbReference type="GO" id="GO:0000922">
    <property type="term" value="C:spindle pole"/>
    <property type="evidence" value="ECO:0007669"/>
    <property type="project" value="UniProtKB-SubCell"/>
</dbReference>
<dbReference type="Pfam" id="PF23294">
    <property type="entry name" value="BRCT_TopB1_SLF1"/>
    <property type="match status" value="1"/>
</dbReference>
<evidence type="ECO:0000256" key="14">
    <source>
        <dbReference type="ARBA" id="ARBA00061360"/>
    </source>
</evidence>
<evidence type="ECO:0000256" key="5">
    <source>
        <dbReference type="ARBA" id="ARBA00022454"/>
    </source>
</evidence>
<dbReference type="KEGG" id="bgt:106064934"/>
<dbReference type="InterPro" id="IPR059215">
    <property type="entry name" value="BRCT2_TopBP1-like"/>
</dbReference>
<dbReference type="CDD" id="cd17727">
    <property type="entry name" value="BRCT_TopBP1_rpt6"/>
    <property type="match status" value="1"/>
</dbReference>
<dbReference type="CDD" id="cd17728">
    <property type="entry name" value="BRCT_TopBP1_rpt8"/>
    <property type="match status" value="1"/>
</dbReference>
<keyword evidence="12" id="KW-0206">Cytoskeleton</keyword>
<dbReference type="PANTHER" id="PTHR13561">
    <property type="entry name" value="DNA REPLICATION REGULATOR DPB11-RELATED"/>
    <property type="match status" value="1"/>
</dbReference>
<evidence type="ECO:0000259" key="16">
    <source>
        <dbReference type="PROSITE" id="PS50172"/>
    </source>
</evidence>
<dbReference type="CDD" id="cd17718">
    <property type="entry name" value="BRCT_TopBP1_rpt3"/>
    <property type="match status" value="1"/>
</dbReference>
<dbReference type="Pfam" id="PF00533">
    <property type="entry name" value="BRCT"/>
    <property type="match status" value="5"/>
</dbReference>
<feature type="compositionally biased region" description="Basic and acidic residues" evidence="15">
    <location>
        <begin position="479"/>
        <end position="509"/>
    </location>
</feature>
<comment type="similarity">
    <text evidence="14">Belongs to the TOPBP1 family.</text>
</comment>
<feature type="domain" description="BRCT" evidence="16">
    <location>
        <begin position="667"/>
        <end position="762"/>
    </location>
</feature>
<comment type="subcellular location">
    <subcellularLocation>
        <location evidence="2">Chromosome</location>
    </subcellularLocation>
    <subcellularLocation>
        <location evidence="3">Cytoplasm</location>
        <location evidence="3">Cytoskeleton</location>
        <location evidence="3">Microtubule organizing center</location>
        <location evidence="3">Centrosome</location>
    </subcellularLocation>
    <subcellularLocation>
        <location evidence="4">Cytoplasm</location>
        <location evidence="4">Cytoskeleton</location>
        <location evidence="4">Spindle pole</location>
    </subcellularLocation>
    <subcellularLocation>
        <location evidence="1">Nucleus</location>
    </subcellularLocation>
</comment>
<name>A0A2C9L7N3_BIOGL</name>
<feature type="compositionally biased region" description="Low complexity" evidence="15">
    <location>
        <begin position="1246"/>
        <end position="1265"/>
    </location>
</feature>
<evidence type="ECO:0000256" key="15">
    <source>
        <dbReference type="SAM" id="MobiDB-lite"/>
    </source>
</evidence>
<dbReference type="CDD" id="cd17738">
    <property type="entry name" value="BRCT_TopBP1_rpt7"/>
    <property type="match status" value="1"/>
</dbReference>
<keyword evidence="6" id="KW-0963">Cytoplasm</keyword>
<feature type="region of interest" description="Disordered" evidence="15">
    <location>
        <begin position="1238"/>
        <end position="1278"/>
    </location>
</feature>
<dbReference type="GO" id="GO:0003677">
    <property type="term" value="F:DNA binding"/>
    <property type="evidence" value="ECO:0007669"/>
    <property type="project" value="UniProtKB-KW"/>
</dbReference>
<dbReference type="FunFam" id="3.40.50.10190:FF:000018">
    <property type="entry name" value="DNA topoisomerase 2-binding protein 1"/>
    <property type="match status" value="1"/>
</dbReference>
<evidence type="ECO:0000256" key="7">
    <source>
        <dbReference type="ARBA" id="ARBA00022553"/>
    </source>
</evidence>
<dbReference type="InterPro" id="IPR049936">
    <property type="entry name" value="TopBP1_BRCT_8"/>
</dbReference>
<evidence type="ECO:0000256" key="10">
    <source>
        <dbReference type="ARBA" id="ARBA00023125"/>
    </source>
</evidence>
<feature type="region of interest" description="Disordered" evidence="15">
    <location>
        <begin position="773"/>
        <end position="861"/>
    </location>
</feature>
<feature type="compositionally biased region" description="Polar residues" evidence="15">
    <location>
        <begin position="773"/>
        <end position="782"/>
    </location>
</feature>
<dbReference type="GO" id="GO:0005694">
    <property type="term" value="C:chromosome"/>
    <property type="evidence" value="ECO:0007669"/>
    <property type="project" value="UniProtKB-SubCell"/>
</dbReference>
<feature type="region of interest" description="Disordered" evidence="15">
    <location>
        <begin position="981"/>
        <end position="1001"/>
    </location>
</feature>
<dbReference type="GO" id="GO:0007095">
    <property type="term" value="P:mitotic G2 DNA damage checkpoint signaling"/>
    <property type="evidence" value="ECO:0007669"/>
    <property type="project" value="TreeGrafter"/>
</dbReference>
<reference evidence="17" key="1">
    <citation type="submission" date="2020-05" db="UniProtKB">
        <authorList>
            <consortium name="EnsemblMetazoa"/>
        </authorList>
    </citation>
    <scope>IDENTIFICATION</scope>
    <source>
        <strain evidence="17">BB02</strain>
    </source>
</reference>
<evidence type="ECO:0000256" key="2">
    <source>
        <dbReference type="ARBA" id="ARBA00004286"/>
    </source>
</evidence>
<dbReference type="InterPro" id="IPR001357">
    <property type="entry name" value="BRCT_dom"/>
</dbReference>
<keyword evidence="9" id="KW-0227">DNA damage</keyword>
<evidence type="ECO:0000256" key="1">
    <source>
        <dbReference type="ARBA" id="ARBA00004123"/>
    </source>
</evidence>
<dbReference type="InterPro" id="IPR036420">
    <property type="entry name" value="BRCT_dom_sf"/>
</dbReference>
<dbReference type="SUPFAM" id="SSF52113">
    <property type="entry name" value="BRCT domain"/>
    <property type="match status" value="6"/>
</dbReference>
<feature type="region of interest" description="Disordered" evidence="15">
    <location>
        <begin position="1616"/>
        <end position="1635"/>
    </location>
</feature>
<feature type="domain" description="BRCT" evidence="16">
    <location>
        <begin position="194"/>
        <end position="283"/>
    </location>
</feature>
<dbReference type="Gene3D" id="3.40.50.10190">
    <property type="entry name" value="BRCT domain"/>
    <property type="match status" value="9"/>
</dbReference>
<dbReference type="VEuPathDB" id="VectorBase:BGLAX_047316"/>
<evidence type="ECO:0000256" key="4">
    <source>
        <dbReference type="ARBA" id="ARBA00004647"/>
    </source>
</evidence>
<proteinExistence type="inferred from homology"/>
<keyword evidence="7" id="KW-0597">Phosphoprotein</keyword>
<dbReference type="GO" id="GO:0006270">
    <property type="term" value="P:DNA replication initiation"/>
    <property type="evidence" value="ECO:0007669"/>
    <property type="project" value="TreeGrafter"/>
</dbReference>
<feature type="domain" description="BRCT" evidence="16">
    <location>
        <begin position="106"/>
        <end position="174"/>
    </location>
</feature>
<dbReference type="GO" id="GO:0033314">
    <property type="term" value="P:mitotic DNA replication checkpoint signaling"/>
    <property type="evidence" value="ECO:0007669"/>
    <property type="project" value="TreeGrafter"/>
</dbReference>
<dbReference type="GO" id="GO:0005634">
    <property type="term" value="C:nucleus"/>
    <property type="evidence" value="ECO:0007669"/>
    <property type="project" value="UniProtKB-SubCell"/>
</dbReference>
<keyword evidence="11" id="KW-0234">DNA repair</keyword>
<feature type="compositionally biased region" description="Basic and acidic residues" evidence="15">
    <location>
        <begin position="803"/>
        <end position="826"/>
    </location>
</feature>
<dbReference type="PROSITE" id="PS50172">
    <property type="entry name" value="BRCT"/>
    <property type="match status" value="6"/>
</dbReference>
<protein>
    <recommendedName>
        <fullName evidence="16">BRCT domain-containing protein</fullName>
    </recommendedName>
</protein>
<organism evidence="17 18">
    <name type="scientific">Biomphalaria glabrata</name>
    <name type="common">Bloodfluke planorb</name>
    <name type="synonym">Freshwater snail</name>
    <dbReference type="NCBI Taxonomy" id="6526"/>
    <lineage>
        <taxon>Eukaryota</taxon>
        <taxon>Metazoa</taxon>
        <taxon>Spiralia</taxon>
        <taxon>Lophotrochozoa</taxon>
        <taxon>Mollusca</taxon>
        <taxon>Gastropoda</taxon>
        <taxon>Heterobranchia</taxon>
        <taxon>Euthyneura</taxon>
        <taxon>Panpulmonata</taxon>
        <taxon>Hygrophila</taxon>
        <taxon>Lymnaeoidea</taxon>
        <taxon>Planorbidae</taxon>
        <taxon>Biomphalaria</taxon>
    </lineage>
</organism>
<dbReference type="CDD" id="cd17731">
    <property type="entry name" value="BRCT_TopBP1_rpt2_like"/>
    <property type="match status" value="1"/>
</dbReference>
<sequence length="1635" mass="181237">MEDNFQIYFVKPDKNEENSSSLVEAFETLYKSEFNFKPEWITQDDCLKVINKGKHIYIFDPFEGKGFDHIYSLGYRIYGPRCLLANLLHGMELPRNRKQPIYNLAMKGVKLCCTSVDKKTRDEIMKLTQLMGGEVSCDLTADITHLVAGEVGSNKYLVASENGKQIMVKEWVFKVWEVSQTRHIFATDDMFTKYSCPAFLGLTIVVSGFTVGEKNKMRNLITSYGGKYSGELQMNECTHLIVKEPKGPKFEAAKNWQIRIVNEQWLLHCLEKQKYLDPKAYQFNVTAVSKKVNTSTPERISVLGPNINDISAISVTGPNSSMLRVDETNMTSSRLSCMFTTTGKGTNIAETRLGVTGFGDNTTLPTADVFLDGCKIYLSCMKSSVEDKAKKIISAGGGLRALNISEGISHVIVGDIVSSEIKQILKLQESPFVVTIDWLMDCFAQNSHVSEDKYICSDFDPQAEKEKSNKINNPLNGRPSKELKSVEENRMSKEAKANTHSQDRSSFKHDAPSDLEMAELLSQYLEPAAPTNSKPEDSTEKLGDGNGGQSTIILAEKIDEDTLTQDPNDLISDGDKGIFHNLKFIILGFVEEIITKLTSIIIENDGQVIDGNKRRQVVDIAIVPLGGHPVDVTVSEILTDFWLEYCLENGTFIPYDSHWLNRPMELPESEPLKGLCITVSGYTGVERNWIIDIASFLGANCQNKLSRKATKTVMVNTHLIVNQPIGSKYLAAKKWNLPAVGKEWLIKCIETGTKAPEEEFAVEILYQQQLESGAINSSSTSETDPRERQTSSTSTLPTPVAVKRKEEELKAGNEKAELKAVNKDKSALNSSVHDLVQTKDRVPSSSGESSESGHPKDTNPIISALTKENESSNQQSDKQRKIVCHPSQTDNITAGCLKTPASVMRQKWGINVLNDSPATTPYGMIKGGGETPGTFMKPGFKPKFNIDGVFSSPETTEDLNKSTPWGETFKRHISRAAQMATAQNGSAADADQGELPPSQHDVQPLHGVIIAVAKKLGRSHEQYNNIVVELGGNYSWQMGQNVTHFVFQGRPNDTNKEFRNAREQGKIIVSPYWLFACKEQNARVDESLYPHNFNPSYSLAMTPAAKLTPLRSSRNATKSSHTSEAMPTSTPVRASNKKLPILNLQKVSCTEHNENVAGENALFQQPKENQELVSEKSLEPIISIEGNSADDSEEKVDSSLTDGENAEDKNKHQEIKDTLAKTMGLKLANALSSSRSRKKGNLVNFSGNTSEGSSSGSPLMKSGTSLSHLKAPSKEPSQSLEVIWDDSTARLEQQKSAEKLQQVCQPSQNTDDYLLAAVEITQLEKKIYKTEESNQNKFANTKSPTPEPPPLAFPIPKPTSHVQAPQPIELISPDPGESKTSVKSAPVFIMSGLQNEERLDYSALVERLGGKTLEFPHFHSSCTHLVISQPTRNEKCLSSIASGKWVLHKSYFEACRQEGKFVEESPHEWGSEYTLALMKSMDKQSAKLAAAAHKWRKNIADSKKKNPSYTGAFDGWEVFLCLDRKKEDNFKRMLEAGGATVTSLRSPFPEDVKGTHAFLDLNKVKIAEQDIEKLLLAEIHCLKAEYIPAYLVENPSPSDFYPEQINVLKACLSGNSRKRRRGSNDSGTSSKIARH</sequence>
<dbReference type="GO" id="GO:0006281">
    <property type="term" value="P:DNA repair"/>
    <property type="evidence" value="ECO:0007669"/>
    <property type="project" value="UniProtKB-KW"/>
</dbReference>
<evidence type="ECO:0000256" key="9">
    <source>
        <dbReference type="ARBA" id="ARBA00022763"/>
    </source>
</evidence>
<dbReference type="RefSeq" id="XP_013079060.2">
    <property type="nucleotide sequence ID" value="XM_013223606.2"/>
</dbReference>
<dbReference type="Pfam" id="PF21298">
    <property type="entry name" value="TopBP1_BRCT0"/>
    <property type="match status" value="1"/>
</dbReference>
<keyword evidence="5" id="KW-0158">Chromosome</keyword>
<evidence type="ECO:0000256" key="11">
    <source>
        <dbReference type="ARBA" id="ARBA00023204"/>
    </source>
</evidence>
<evidence type="ECO:0000256" key="8">
    <source>
        <dbReference type="ARBA" id="ARBA00022737"/>
    </source>
</evidence>
<dbReference type="InterPro" id="IPR049542">
    <property type="entry name" value="TopBP1-like_BRCT0"/>
</dbReference>
<feature type="region of interest" description="Disordered" evidence="15">
    <location>
        <begin position="1184"/>
        <end position="1213"/>
    </location>
</feature>
<dbReference type="EnsemblMetazoa" id="BGLB028017-RA">
    <property type="protein sequence ID" value="BGLB028017-PA"/>
    <property type="gene ID" value="BGLB028017"/>
</dbReference>
<evidence type="ECO:0000256" key="12">
    <source>
        <dbReference type="ARBA" id="ARBA00023212"/>
    </source>
</evidence>
<feature type="compositionally biased region" description="Basic and acidic residues" evidence="15">
    <location>
        <begin position="534"/>
        <end position="543"/>
    </location>
</feature>
<feature type="region of interest" description="Disordered" evidence="15">
    <location>
        <begin position="465"/>
        <end position="509"/>
    </location>
</feature>
<dbReference type="PANTHER" id="PTHR13561:SF20">
    <property type="entry name" value="DNA TOPOISOMERASE 2-BINDING PROTEIN 1"/>
    <property type="match status" value="1"/>
</dbReference>
<evidence type="ECO:0000256" key="3">
    <source>
        <dbReference type="ARBA" id="ARBA00004300"/>
    </source>
</evidence>
<dbReference type="VEuPathDB" id="VectorBase:BGLB028017"/>